<dbReference type="RefSeq" id="WP_135992808.1">
    <property type="nucleotide sequence ID" value="NZ_CARMWJ010000002.1"/>
</dbReference>
<dbReference type="AlphaFoldDB" id="A0A4S2G207"/>
<accession>A0A4S2G207</accession>
<reference evidence="2 3" key="1">
    <citation type="submission" date="2019-04" db="EMBL/GenBank/DDBJ databases">
        <title>Microbes associate with the intestines of laboratory mice.</title>
        <authorList>
            <person name="Navarre W."/>
            <person name="Wong E."/>
            <person name="Huang K."/>
            <person name="Tropini C."/>
            <person name="Ng K."/>
            <person name="Yu B."/>
        </authorList>
    </citation>
    <scope>NUCLEOTIDE SEQUENCE [LARGE SCALE GENOMIC DNA]</scope>
    <source>
        <strain evidence="2 3">NM06_A21</strain>
    </source>
</reference>
<evidence type="ECO:0000259" key="1">
    <source>
        <dbReference type="Pfam" id="PF14229"/>
    </source>
</evidence>
<organism evidence="2 3">
    <name type="scientific">Muribaculum intestinale</name>
    <dbReference type="NCBI Taxonomy" id="1796646"/>
    <lineage>
        <taxon>Bacteria</taxon>
        <taxon>Pseudomonadati</taxon>
        <taxon>Bacteroidota</taxon>
        <taxon>Bacteroidia</taxon>
        <taxon>Bacteroidales</taxon>
        <taxon>Muribaculaceae</taxon>
        <taxon>Muribaculum</taxon>
    </lineage>
</organism>
<sequence length="138" mass="15252">MAYKIEQVEGIGESYAAKLREAGINTTDDLLEKCATRSGREKVAEATGISDKLILKWTNHADLFRIKGVAGQFAELLEAAGVDTVKELRHRVADNLAPKLVAINDEKNLCNRVPSVTEIQRMIDQAKELEPIVSYGRT</sequence>
<dbReference type="Proteomes" id="UP000306630">
    <property type="component" value="Unassembled WGS sequence"/>
</dbReference>
<protein>
    <submittedName>
        <fullName evidence="2">DUF4332 domain-containing protein</fullName>
    </submittedName>
</protein>
<gene>
    <name evidence="2" type="ORF">E5333_02760</name>
</gene>
<feature type="domain" description="DUF4332" evidence="1">
    <location>
        <begin position="9"/>
        <end position="129"/>
    </location>
</feature>
<dbReference type="InterPro" id="IPR025567">
    <property type="entry name" value="DUF4332"/>
</dbReference>
<proteinExistence type="predicted"/>
<dbReference type="EMBL" id="SRYD01000008">
    <property type="protein sequence ID" value="TGY75742.1"/>
    <property type="molecule type" value="Genomic_DNA"/>
</dbReference>
<dbReference type="Gene3D" id="1.10.150.20">
    <property type="entry name" value="5' to 3' exonuclease, C-terminal subdomain"/>
    <property type="match status" value="1"/>
</dbReference>
<name>A0A4S2G207_9BACT</name>
<dbReference type="Pfam" id="PF14229">
    <property type="entry name" value="DUF4332"/>
    <property type="match status" value="1"/>
</dbReference>
<comment type="caution">
    <text evidence="2">The sequence shown here is derived from an EMBL/GenBank/DDBJ whole genome shotgun (WGS) entry which is preliminary data.</text>
</comment>
<evidence type="ECO:0000313" key="2">
    <source>
        <dbReference type="EMBL" id="TGY75742.1"/>
    </source>
</evidence>
<evidence type="ECO:0000313" key="3">
    <source>
        <dbReference type="Proteomes" id="UP000306630"/>
    </source>
</evidence>